<dbReference type="AlphaFoldDB" id="A0A7I7P3B5"/>
<dbReference type="GO" id="GO:0003677">
    <property type="term" value="F:DNA binding"/>
    <property type="evidence" value="ECO:0007669"/>
    <property type="project" value="UniProtKB-KW"/>
</dbReference>
<name>A0A7I7P3B5_9MYCO</name>
<reference evidence="1 2" key="1">
    <citation type="journal article" date="2019" name="Emerg. Microbes Infect.">
        <title>Comprehensive subspecies identification of 175 nontuberculous mycobacteria species based on 7547 genomic profiles.</title>
        <authorList>
            <person name="Matsumoto Y."/>
            <person name="Kinjo T."/>
            <person name="Motooka D."/>
            <person name="Nabeya D."/>
            <person name="Jung N."/>
            <person name="Uechi K."/>
            <person name="Horii T."/>
            <person name="Iida T."/>
            <person name="Fujita J."/>
            <person name="Nakamura S."/>
        </authorList>
    </citation>
    <scope>NUCLEOTIDE SEQUENCE [LARGE SCALE GENOMIC DNA]</scope>
    <source>
        <strain evidence="1 2">JCM 16018</strain>
    </source>
</reference>
<dbReference type="RefSeq" id="WP_163682886.1">
    <property type="nucleotide sequence ID" value="NZ_AP022582.1"/>
</dbReference>
<evidence type="ECO:0000313" key="1">
    <source>
        <dbReference type="EMBL" id="BBY03387.1"/>
    </source>
</evidence>
<keyword evidence="1" id="KW-0238">DNA-binding</keyword>
<dbReference type="InterPro" id="IPR004401">
    <property type="entry name" value="YbaB/EbfC"/>
</dbReference>
<dbReference type="SUPFAM" id="SSF82607">
    <property type="entry name" value="YbaB-like"/>
    <property type="match status" value="1"/>
</dbReference>
<dbReference type="Gene3D" id="3.30.1310.10">
    <property type="entry name" value="Nucleoid-associated protein YbaB-like domain"/>
    <property type="match status" value="1"/>
</dbReference>
<organism evidence="1 2">
    <name type="scientific">Mycobacterium seoulense</name>
    <dbReference type="NCBI Taxonomy" id="386911"/>
    <lineage>
        <taxon>Bacteria</taxon>
        <taxon>Bacillati</taxon>
        <taxon>Actinomycetota</taxon>
        <taxon>Actinomycetes</taxon>
        <taxon>Mycobacteriales</taxon>
        <taxon>Mycobacteriaceae</taxon>
        <taxon>Mycobacterium</taxon>
    </lineage>
</organism>
<gene>
    <name evidence="1" type="ORF">MSEO_38860</name>
</gene>
<evidence type="ECO:0000313" key="2">
    <source>
        <dbReference type="Proteomes" id="UP000466632"/>
    </source>
</evidence>
<keyword evidence="2" id="KW-1185">Reference proteome</keyword>
<dbReference type="EMBL" id="AP022582">
    <property type="protein sequence ID" value="BBY03387.1"/>
    <property type="molecule type" value="Genomic_DNA"/>
</dbReference>
<sequence length="115" mass="12460">MTIEMHPQVAEALRQAQRFQSALEDQQYRTNTESFSATDESETVEATLNARLCLTGLQIDDGLLRLGADTVEQRINEAIGNAQAVATDAIDAEHERLIELAAGIAGSLKETFGLA</sequence>
<dbReference type="KEGG" id="mseo:MSEO_38860"/>
<protein>
    <submittedName>
        <fullName evidence="1">DNA-binding protein</fullName>
    </submittedName>
</protein>
<proteinExistence type="predicted"/>
<accession>A0A7I7P3B5</accession>
<dbReference type="Pfam" id="PF02575">
    <property type="entry name" value="YbaB_DNA_bd"/>
    <property type="match status" value="1"/>
</dbReference>
<dbReference type="InterPro" id="IPR036894">
    <property type="entry name" value="YbaB-like_sf"/>
</dbReference>
<dbReference type="Proteomes" id="UP000466632">
    <property type="component" value="Chromosome"/>
</dbReference>